<gene>
    <name evidence="3" type="ORF">HPB51_020040</name>
</gene>
<feature type="region of interest" description="Disordered" evidence="1">
    <location>
        <begin position="108"/>
        <end position="128"/>
    </location>
</feature>
<dbReference type="InterPro" id="IPR000718">
    <property type="entry name" value="Peptidase_M13"/>
</dbReference>
<dbReference type="AlphaFoldDB" id="A0A9J6DWD1"/>
<keyword evidence="4" id="KW-1185">Reference proteome</keyword>
<feature type="compositionally biased region" description="Basic and acidic residues" evidence="1">
    <location>
        <begin position="62"/>
        <end position="78"/>
    </location>
</feature>
<dbReference type="PROSITE" id="PS51885">
    <property type="entry name" value="NEPRILYSIN"/>
    <property type="match status" value="1"/>
</dbReference>
<proteinExistence type="predicted"/>
<dbReference type="GO" id="GO:0004222">
    <property type="term" value="F:metalloendopeptidase activity"/>
    <property type="evidence" value="ECO:0007669"/>
    <property type="project" value="InterPro"/>
</dbReference>
<evidence type="ECO:0000313" key="4">
    <source>
        <dbReference type="Proteomes" id="UP000821866"/>
    </source>
</evidence>
<dbReference type="Proteomes" id="UP000821866">
    <property type="component" value="Unassembled WGS sequence"/>
</dbReference>
<feature type="compositionally biased region" description="Basic and acidic residues" evidence="1">
    <location>
        <begin position="108"/>
        <end position="118"/>
    </location>
</feature>
<evidence type="ECO:0000256" key="2">
    <source>
        <dbReference type="SAM" id="Phobius"/>
    </source>
</evidence>
<keyword evidence="2" id="KW-0812">Transmembrane</keyword>
<comment type="caution">
    <text evidence="3">The sequence shown here is derived from an EMBL/GenBank/DDBJ whole genome shotgun (WGS) entry which is preliminary data.</text>
</comment>
<dbReference type="GO" id="GO:0006508">
    <property type="term" value="P:proteolysis"/>
    <property type="evidence" value="ECO:0007669"/>
    <property type="project" value="InterPro"/>
</dbReference>
<keyword evidence="2" id="KW-0472">Membrane</keyword>
<feature type="region of interest" description="Disordered" evidence="1">
    <location>
        <begin position="174"/>
        <end position="193"/>
    </location>
</feature>
<feature type="region of interest" description="Disordered" evidence="1">
    <location>
        <begin position="1"/>
        <end position="96"/>
    </location>
</feature>
<reference evidence="3" key="2">
    <citation type="submission" date="2021-09" db="EMBL/GenBank/DDBJ databases">
        <authorList>
            <person name="Jia N."/>
            <person name="Wang J."/>
            <person name="Shi W."/>
            <person name="Du L."/>
            <person name="Sun Y."/>
            <person name="Zhan W."/>
            <person name="Jiang J."/>
            <person name="Wang Q."/>
            <person name="Zhang B."/>
            <person name="Ji P."/>
            <person name="Sakyi L.B."/>
            <person name="Cui X."/>
            <person name="Yuan T."/>
            <person name="Jiang B."/>
            <person name="Yang W."/>
            <person name="Lam T.T.-Y."/>
            <person name="Chang Q."/>
            <person name="Ding S."/>
            <person name="Wang X."/>
            <person name="Zhu J."/>
            <person name="Ruan X."/>
            <person name="Zhao L."/>
            <person name="Wei J."/>
            <person name="Que T."/>
            <person name="Du C."/>
            <person name="Cheng J."/>
            <person name="Dai P."/>
            <person name="Han X."/>
            <person name="Huang E."/>
            <person name="Gao Y."/>
            <person name="Liu J."/>
            <person name="Shao H."/>
            <person name="Ye R."/>
            <person name="Li L."/>
            <person name="Wei W."/>
            <person name="Wang X."/>
            <person name="Wang C."/>
            <person name="Huo Q."/>
            <person name="Li W."/>
            <person name="Guo W."/>
            <person name="Chen H."/>
            <person name="Chen S."/>
            <person name="Zhou L."/>
            <person name="Zhou L."/>
            <person name="Ni X."/>
            <person name="Tian J."/>
            <person name="Zhou Y."/>
            <person name="Sheng Y."/>
            <person name="Liu T."/>
            <person name="Pan Y."/>
            <person name="Xia L."/>
            <person name="Li J."/>
            <person name="Zhao F."/>
            <person name="Cao W."/>
        </authorList>
    </citation>
    <scope>NUCLEOTIDE SEQUENCE</scope>
    <source>
        <strain evidence="3">Rmic-2018</strain>
        <tissue evidence="3">Larvae</tissue>
    </source>
</reference>
<feature type="compositionally biased region" description="Polar residues" evidence="1">
    <location>
        <begin position="79"/>
        <end position="88"/>
    </location>
</feature>
<keyword evidence="2" id="KW-1133">Transmembrane helix</keyword>
<organism evidence="3 4">
    <name type="scientific">Rhipicephalus microplus</name>
    <name type="common">Cattle tick</name>
    <name type="synonym">Boophilus microplus</name>
    <dbReference type="NCBI Taxonomy" id="6941"/>
    <lineage>
        <taxon>Eukaryota</taxon>
        <taxon>Metazoa</taxon>
        <taxon>Ecdysozoa</taxon>
        <taxon>Arthropoda</taxon>
        <taxon>Chelicerata</taxon>
        <taxon>Arachnida</taxon>
        <taxon>Acari</taxon>
        <taxon>Parasitiformes</taxon>
        <taxon>Ixodida</taxon>
        <taxon>Ixodoidea</taxon>
        <taxon>Ixodidae</taxon>
        <taxon>Rhipicephalinae</taxon>
        <taxon>Rhipicephalus</taxon>
        <taxon>Boophilus</taxon>
    </lineage>
</organism>
<protein>
    <submittedName>
        <fullName evidence="3">Uncharacterized protein</fullName>
    </submittedName>
</protein>
<feature type="compositionally biased region" description="Basic and acidic residues" evidence="1">
    <location>
        <begin position="40"/>
        <end position="54"/>
    </location>
</feature>
<feature type="transmembrane region" description="Helical" evidence="2">
    <location>
        <begin position="312"/>
        <end position="329"/>
    </location>
</feature>
<evidence type="ECO:0000256" key="1">
    <source>
        <dbReference type="SAM" id="MobiDB-lite"/>
    </source>
</evidence>
<accession>A0A9J6DWD1</accession>
<name>A0A9J6DWD1_RHIMP</name>
<dbReference type="EMBL" id="JABSTU010000007">
    <property type="protein sequence ID" value="KAH8026334.1"/>
    <property type="molecule type" value="Genomic_DNA"/>
</dbReference>
<feature type="region of interest" description="Disordered" evidence="1">
    <location>
        <begin position="229"/>
        <end position="265"/>
    </location>
</feature>
<evidence type="ECO:0000313" key="3">
    <source>
        <dbReference type="EMBL" id="KAH8026334.1"/>
    </source>
</evidence>
<reference evidence="3" key="1">
    <citation type="journal article" date="2020" name="Cell">
        <title>Large-Scale Comparative Analyses of Tick Genomes Elucidate Their Genetic Diversity and Vector Capacities.</title>
        <authorList>
            <consortium name="Tick Genome and Microbiome Consortium (TIGMIC)"/>
            <person name="Jia N."/>
            <person name="Wang J."/>
            <person name="Shi W."/>
            <person name="Du L."/>
            <person name="Sun Y."/>
            <person name="Zhan W."/>
            <person name="Jiang J.F."/>
            <person name="Wang Q."/>
            <person name="Zhang B."/>
            <person name="Ji P."/>
            <person name="Bell-Sakyi L."/>
            <person name="Cui X.M."/>
            <person name="Yuan T.T."/>
            <person name="Jiang B.G."/>
            <person name="Yang W.F."/>
            <person name="Lam T.T."/>
            <person name="Chang Q.C."/>
            <person name="Ding S.J."/>
            <person name="Wang X.J."/>
            <person name="Zhu J.G."/>
            <person name="Ruan X.D."/>
            <person name="Zhao L."/>
            <person name="Wei J.T."/>
            <person name="Ye R.Z."/>
            <person name="Que T.C."/>
            <person name="Du C.H."/>
            <person name="Zhou Y.H."/>
            <person name="Cheng J.X."/>
            <person name="Dai P.F."/>
            <person name="Guo W.B."/>
            <person name="Han X.H."/>
            <person name="Huang E.J."/>
            <person name="Li L.F."/>
            <person name="Wei W."/>
            <person name="Gao Y.C."/>
            <person name="Liu J.Z."/>
            <person name="Shao H.Z."/>
            <person name="Wang X."/>
            <person name="Wang C.C."/>
            <person name="Yang T.C."/>
            <person name="Huo Q.B."/>
            <person name="Li W."/>
            <person name="Chen H.Y."/>
            <person name="Chen S.E."/>
            <person name="Zhou L.G."/>
            <person name="Ni X.B."/>
            <person name="Tian J.H."/>
            <person name="Sheng Y."/>
            <person name="Liu T."/>
            <person name="Pan Y.S."/>
            <person name="Xia L.Y."/>
            <person name="Li J."/>
            <person name="Zhao F."/>
            <person name="Cao W.C."/>
        </authorList>
    </citation>
    <scope>NUCLEOTIDE SEQUENCE</scope>
    <source>
        <strain evidence="3">Rmic-2018</strain>
    </source>
</reference>
<sequence length="405" mass="45006">MKFACRTLGHKAKEGHARPSSGTTKKLYQRAVAGPSDGSFQKEEQEPRCLDSKTLDTPTSHSSERSRNHVKSHSREATSRPSSCSPKNTVIEPQLPEDLKYAVHEGIDENTTVDEKTRAIKSSSPAPVTQSQIAACATACNSQSCREENSSLAATSYSSTTSRALWRSCDGCSHSSADAPHTQKVRRTPESCEKGHPGYTLLLGKEANLSIASTKHVVWRIASVARQKGPPHLHTTNSRWLSEGREPGQKLGQRPPKPYFWRASPPRQRAPLERGQAYFIPSMSPGDWVDKFYLCSKKDSAFWDNVRQKKPVFLFVIAICLLLIISSFLRGKEHVGSEKALLCLTGDCREYAVYLDLLRNLSVDPCNDFYTHVGSSWHPTCGYGQIASTTMAENTILWIRSFSEF</sequence>